<dbReference type="RefSeq" id="XP_007416074.1">
    <property type="nucleotide sequence ID" value="XM_007416012.1"/>
</dbReference>
<evidence type="ECO:0000313" key="2">
    <source>
        <dbReference type="EMBL" id="EGG00620.1"/>
    </source>
</evidence>
<sequence length="171" mass="18086">MAIINYLFITFAYAFGSLLFNPAISSSIQEPNAFGISNVCNGSIACSLINSNWPSGKAFDCGDIPVHSSSFASATPYIMMGEGKPIVNSSASWPSAVTPECQNTTAGERYQYYNGVWTAYYSIIANCGCLGTGESALPNCTAATSQSSAACNIAMFTFCAMKRGDVTCTYI</sequence>
<dbReference type="InParanoid" id="F4S405"/>
<dbReference type="OrthoDB" id="2498139at2759"/>
<accession>F4S405</accession>
<proteinExistence type="predicted"/>
<protein>
    <submittedName>
        <fullName evidence="2">Secreted protein</fullName>
    </submittedName>
</protein>
<dbReference type="EMBL" id="GL883145">
    <property type="protein sequence ID" value="EGG00620.1"/>
    <property type="molecule type" value="Genomic_DNA"/>
</dbReference>
<name>F4S405_MELLP</name>
<evidence type="ECO:0000256" key="1">
    <source>
        <dbReference type="SAM" id="SignalP"/>
    </source>
</evidence>
<organism evidence="3">
    <name type="scientific">Melampsora larici-populina (strain 98AG31 / pathotype 3-4-7)</name>
    <name type="common">Poplar leaf rust fungus</name>
    <dbReference type="NCBI Taxonomy" id="747676"/>
    <lineage>
        <taxon>Eukaryota</taxon>
        <taxon>Fungi</taxon>
        <taxon>Dikarya</taxon>
        <taxon>Basidiomycota</taxon>
        <taxon>Pucciniomycotina</taxon>
        <taxon>Pucciniomycetes</taxon>
        <taxon>Pucciniales</taxon>
        <taxon>Melampsoraceae</taxon>
        <taxon>Melampsora</taxon>
    </lineage>
</organism>
<evidence type="ECO:0000313" key="3">
    <source>
        <dbReference type="Proteomes" id="UP000001072"/>
    </source>
</evidence>
<reference evidence="3" key="1">
    <citation type="journal article" date="2011" name="Proc. Natl. Acad. Sci. U.S.A.">
        <title>Obligate biotrophy features unraveled by the genomic analysis of rust fungi.</title>
        <authorList>
            <person name="Duplessis S."/>
            <person name="Cuomo C.A."/>
            <person name="Lin Y.-C."/>
            <person name="Aerts A."/>
            <person name="Tisserant E."/>
            <person name="Veneault-Fourrey C."/>
            <person name="Joly D.L."/>
            <person name="Hacquard S."/>
            <person name="Amselem J."/>
            <person name="Cantarel B.L."/>
            <person name="Chiu R."/>
            <person name="Coutinho P.M."/>
            <person name="Feau N."/>
            <person name="Field M."/>
            <person name="Frey P."/>
            <person name="Gelhaye E."/>
            <person name="Goldberg J."/>
            <person name="Grabherr M.G."/>
            <person name="Kodira C.D."/>
            <person name="Kohler A."/>
            <person name="Kuees U."/>
            <person name="Lindquist E.A."/>
            <person name="Lucas S.M."/>
            <person name="Mago R."/>
            <person name="Mauceli E."/>
            <person name="Morin E."/>
            <person name="Murat C."/>
            <person name="Pangilinan J.L."/>
            <person name="Park R."/>
            <person name="Pearson M."/>
            <person name="Quesneville H."/>
            <person name="Rouhier N."/>
            <person name="Sakthikumar S."/>
            <person name="Salamov A.A."/>
            <person name="Schmutz J."/>
            <person name="Selles B."/>
            <person name="Shapiro H."/>
            <person name="Tanguay P."/>
            <person name="Tuskan G.A."/>
            <person name="Henrissat B."/>
            <person name="Van de Peer Y."/>
            <person name="Rouze P."/>
            <person name="Ellis J.G."/>
            <person name="Dodds P.N."/>
            <person name="Schein J.E."/>
            <person name="Zhong S."/>
            <person name="Hamelin R.C."/>
            <person name="Grigoriev I.V."/>
            <person name="Szabo L.J."/>
            <person name="Martin F."/>
        </authorList>
    </citation>
    <scope>NUCLEOTIDE SEQUENCE [LARGE SCALE GENOMIC DNA]</scope>
    <source>
        <strain evidence="3">98AG31 / pathotype 3-4-7</strain>
    </source>
</reference>
<gene>
    <name evidence="2" type="ORF">MELLADRAFT_53762</name>
</gene>
<dbReference type="KEGG" id="mlr:MELLADRAFT_53762"/>
<keyword evidence="3" id="KW-1185">Reference proteome</keyword>
<feature type="chain" id="PRO_5003318245" evidence="1">
    <location>
        <begin position="26"/>
        <end position="171"/>
    </location>
</feature>
<dbReference type="VEuPathDB" id="FungiDB:MELLADRAFT_53762"/>
<dbReference type="HOGENOM" id="CLU_1563207_0_0_1"/>
<feature type="signal peptide" evidence="1">
    <location>
        <begin position="1"/>
        <end position="25"/>
    </location>
</feature>
<keyword evidence="1" id="KW-0732">Signal</keyword>
<dbReference type="AlphaFoldDB" id="F4S405"/>
<dbReference type="GeneID" id="18928883"/>
<dbReference type="Proteomes" id="UP000001072">
    <property type="component" value="Unassembled WGS sequence"/>
</dbReference>